<evidence type="ECO:0000256" key="2">
    <source>
        <dbReference type="PROSITE-ProRule" id="PRU00117"/>
    </source>
</evidence>
<dbReference type="InterPro" id="IPR055211">
    <property type="entry name" value="KH_PNO1_2nd"/>
</dbReference>
<keyword evidence="5" id="KW-1185">Reference proteome</keyword>
<protein>
    <submittedName>
        <fullName evidence="4">RNA-processing protein</fullName>
    </submittedName>
</protein>
<evidence type="ECO:0000313" key="4">
    <source>
        <dbReference type="EMBL" id="TQD28192.1"/>
    </source>
</evidence>
<evidence type="ECO:0000259" key="3">
    <source>
        <dbReference type="SMART" id="SM00322"/>
    </source>
</evidence>
<dbReference type="PANTHER" id="PTHR12826">
    <property type="entry name" value="RIBONUCLEASE Y"/>
    <property type="match status" value="1"/>
</dbReference>
<sequence length="179" mass="19850">MMTHIKVPKDRVGAIIGPKGRVKQIIEEKSTASLDIDSEEGTVEIIPGDDPVGAMKAEDVINAIARGFNPDKTFTMFDDDMLMLEVIDLSKHTGTQKELLRLKGRIIGKGGKTREITERLIGVKMSVYGKTVSVIGTPEQNQIARTAIEMLIDGANHGSVYSYLEKKRQELLQSQLDYY</sequence>
<dbReference type="SMART" id="SM00322">
    <property type="entry name" value="KH"/>
    <property type="match status" value="2"/>
</dbReference>
<dbReference type="SUPFAM" id="SSF54791">
    <property type="entry name" value="Eukaryotic type KH-domain (KH-domain type I)"/>
    <property type="match status" value="2"/>
</dbReference>
<dbReference type="Pfam" id="PF00013">
    <property type="entry name" value="KH_1"/>
    <property type="match status" value="1"/>
</dbReference>
<proteinExistence type="predicted"/>
<evidence type="ECO:0000256" key="1">
    <source>
        <dbReference type="ARBA" id="ARBA00022884"/>
    </source>
</evidence>
<keyword evidence="1 2" id="KW-0694">RNA-binding</keyword>
<dbReference type="Pfam" id="PF22891">
    <property type="entry name" value="KH_PNO1_2nd"/>
    <property type="match status" value="1"/>
</dbReference>
<dbReference type="PANTHER" id="PTHR12826:SF13">
    <property type="entry name" value="RNA-BINDING PROTEIN PNO1"/>
    <property type="match status" value="1"/>
</dbReference>
<comment type="caution">
    <text evidence="4">The sequence shown here is derived from an EMBL/GenBank/DDBJ whole genome shotgun (WGS) entry which is preliminary data.</text>
</comment>
<feature type="domain" description="K Homology" evidence="3">
    <location>
        <begin position="1"/>
        <end position="66"/>
    </location>
</feature>
<dbReference type="NCBIfam" id="NF010333">
    <property type="entry name" value="PRK13763.2-4"/>
    <property type="match status" value="1"/>
</dbReference>
<dbReference type="EMBL" id="VIAQ01000006">
    <property type="protein sequence ID" value="TQD28192.1"/>
    <property type="molecule type" value="Genomic_DNA"/>
</dbReference>
<dbReference type="Gene3D" id="3.30.1370.10">
    <property type="entry name" value="K Homology domain, type 1"/>
    <property type="match status" value="2"/>
</dbReference>
<dbReference type="Proteomes" id="UP000319335">
    <property type="component" value="Unassembled WGS sequence"/>
</dbReference>
<dbReference type="InterPro" id="IPR019964">
    <property type="entry name" value="KH_domain_protein_archaea"/>
</dbReference>
<dbReference type="AlphaFoldDB" id="A0A7Z8KR82"/>
<dbReference type="InterPro" id="IPR004087">
    <property type="entry name" value="KH_dom"/>
</dbReference>
<reference evidence="4 5" key="1">
    <citation type="submission" date="2019-06" db="EMBL/GenBank/DDBJ databases">
        <title>Draft genome sequence of Methanolobus vulcani B1d.</title>
        <authorList>
            <person name="Creighbaum A.J."/>
            <person name="Ticak T."/>
            <person name="Hariraju D."/>
            <person name="Arivett B.A."/>
            <person name="Ferguson D.J.Jr."/>
        </authorList>
    </citation>
    <scope>NUCLEOTIDE SEQUENCE [LARGE SCALE GENOMIC DNA]</scope>
    <source>
        <strain evidence="4 5">B1d</strain>
    </source>
</reference>
<dbReference type="PROSITE" id="PS50084">
    <property type="entry name" value="KH_TYPE_1"/>
    <property type="match status" value="1"/>
</dbReference>
<gene>
    <name evidence="4" type="ORF">FKV42_00500</name>
</gene>
<organism evidence="4 5">
    <name type="scientific">Methanolobus vulcani</name>
    <dbReference type="NCBI Taxonomy" id="38026"/>
    <lineage>
        <taxon>Archaea</taxon>
        <taxon>Methanobacteriati</taxon>
        <taxon>Methanobacteriota</taxon>
        <taxon>Stenosarchaea group</taxon>
        <taxon>Methanomicrobia</taxon>
        <taxon>Methanosarcinales</taxon>
        <taxon>Methanosarcinaceae</taxon>
        <taxon>Methanolobus</taxon>
    </lineage>
</organism>
<feature type="domain" description="K Homology" evidence="3">
    <location>
        <begin position="83"/>
        <end position="153"/>
    </location>
</feature>
<dbReference type="InterPro" id="IPR004088">
    <property type="entry name" value="KH_dom_type_1"/>
</dbReference>
<name>A0A7Z8KR82_9EURY</name>
<dbReference type="GO" id="GO:0003723">
    <property type="term" value="F:RNA binding"/>
    <property type="evidence" value="ECO:0007669"/>
    <property type="project" value="UniProtKB-UniRule"/>
</dbReference>
<dbReference type="FunFam" id="3.30.1370.10:FF:000076">
    <property type="entry name" value="KH domain protein"/>
    <property type="match status" value="1"/>
</dbReference>
<dbReference type="InterPro" id="IPR036612">
    <property type="entry name" value="KH_dom_type_1_sf"/>
</dbReference>
<dbReference type="NCBIfam" id="TIGR03665">
    <property type="entry name" value="arCOG04150"/>
    <property type="match status" value="1"/>
</dbReference>
<dbReference type="CDD" id="cd22390">
    <property type="entry name" value="KH-I_Dim2p_like_rpt2"/>
    <property type="match status" value="1"/>
</dbReference>
<evidence type="ECO:0000313" key="5">
    <source>
        <dbReference type="Proteomes" id="UP000319335"/>
    </source>
</evidence>
<accession>A0A7Z8KR82</accession>